<evidence type="ECO:0000313" key="3">
    <source>
        <dbReference type="Proteomes" id="UP000540787"/>
    </source>
</evidence>
<proteinExistence type="predicted"/>
<sequence length="306" mass="33630">MKVVTHPHISGLAILASQHPDWRWYAIADSAQDATLPDAIDGSGAAMRCLLGAPQGSPLAGESPHLVQLAPPDLGSLAWQWIARWLGQPAPLKPSLTVVASTLSFDVMFAQLKQFTEIRLPDDYDMLFGFWDPAILGTLVGQLDDVTLHVKGPVLDRAQRALLLGGLTGWWYWDRDGRQHTVDVGATPPVRLSAPLLLTQTQVDELVEAGVPDHVLYFVDLNQPNLLRDVPEALRYAYVKKTLAGARAIGLVSMHDLVNYVCMTLIYRERWNGDAQITALMARVERGDITFDDAIDLLPSSTPTEP</sequence>
<feature type="domain" description="DUF4123" evidence="1">
    <location>
        <begin position="24"/>
        <end position="145"/>
    </location>
</feature>
<organism evidence="2 3">
    <name type="scientific">Massilia aurea</name>
    <dbReference type="NCBI Taxonomy" id="373040"/>
    <lineage>
        <taxon>Bacteria</taxon>
        <taxon>Pseudomonadati</taxon>
        <taxon>Pseudomonadota</taxon>
        <taxon>Betaproteobacteria</taxon>
        <taxon>Burkholderiales</taxon>
        <taxon>Oxalobacteraceae</taxon>
        <taxon>Telluria group</taxon>
        <taxon>Massilia</taxon>
    </lineage>
</organism>
<gene>
    <name evidence="2" type="ORF">HD842_001841</name>
</gene>
<dbReference type="Pfam" id="PF13503">
    <property type="entry name" value="DUF4123"/>
    <property type="match status" value="1"/>
</dbReference>
<keyword evidence="3" id="KW-1185">Reference proteome</keyword>
<evidence type="ECO:0000259" key="1">
    <source>
        <dbReference type="Pfam" id="PF13503"/>
    </source>
</evidence>
<dbReference type="EMBL" id="JACHBX010000001">
    <property type="protein sequence ID" value="MBB6133730.1"/>
    <property type="molecule type" value="Genomic_DNA"/>
</dbReference>
<dbReference type="Proteomes" id="UP000540787">
    <property type="component" value="Unassembled WGS sequence"/>
</dbReference>
<dbReference type="AlphaFoldDB" id="A0A7W9WZP8"/>
<reference evidence="2 3" key="1">
    <citation type="submission" date="2020-08" db="EMBL/GenBank/DDBJ databases">
        <title>The Agave Microbiome: Exploring the role of microbial communities in plant adaptations to desert environments.</title>
        <authorList>
            <person name="Partida-Martinez L.P."/>
        </authorList>
    </citation>
    <scope>NUCLEOTIDE SEQUENCE [LARGE SCALE GENOMIC DNA]</scope>
    <source>
        <strain evidence="2 3">AT3.2</strain>
    </source>
</reference>
<name>A0A7W9WZP8_9BURK</name>
<evidence type="ECO:0000313" key="2">
    <source>
        <dbReference type="EMBL" id="MBB6133730.1"/>
    </source>
</evidence>
<accession>A0A7W9WZP8</accession>
<dbReference type="InterPro" id="IPR025391">
    <property type="entry name" value="DUF4123"/>
</dbReference>
<dbReference type="RefSeq" id="WP_183553359.1">
    <property type="nucleotide sequence ID" value="NZ_JACHBX010000001.1"/>
</dbReference>
<protein>
    <recommendedName>
        <fullName evidence="1">DUF4123 domain-containing protein</fullName>
    </recommendedName>
</protein>
<comment type="caution">
    <text evidence="2">The sequence shown here is derived from an EMBL/GenBank/DDBJ whole genome shotgun (WGS) entry which is preliminary data.</text>
</comment>